<dbReference type="InterPro" id="IPR010559">
    <property type="entry name" value="Sig_transdc_His_kin_internal"/>
</dbReference>
<dbReference type="GO" id="GO:0016020">
    <property type="term" value="C:membrane"/>
    <property type="evidence" value="ECO:0007669"/>
    <property type="project" value="InterPro"/>
</dbReference>
<feature type="transmembrane region" description="Helical" evidence="1">
    <location>
        <begin position="79"/>
        <end position="106"/>
    </location>
</feature>
<dbReference type="PANTHER" id="PTHR34220">
    <property type="entry name" value="SENSOR HISTIDINE KINASE YPDA"/>
    <property type="match status" value="1"/>
</dbReference>
<evidence type="ECO:0000313" key="3">
    <source>
        <dbReference type="EMBL" id="SNC63984.1"/>
    </source>
</evidence>
<evidence type="ECO:0000256" key="1">
    <source>
        <dbReference type="SAM" id="Phobius"/>
    </source>
</evidence>
<dbReference type="PANTHER" id="PTHR34220:SF7">
    <property type="entry name" value="SENSOR HISTIDINE KINASE YPDA"/>
    <property type="match status" value="1"/>
</dbReference>
<keyword evidence="1" id="KW-1133">Transmembrane helix</keyword>
<protein>
    <submittedName>
        <fullName evidence="3">Histidine kinase</fullName>
    </submittedName>
</protein>
<dbReference type="Proteomes" id="UP000198131">
    <property type="component" value="Unassembled WGS sequence"/>
</dbReference>
<dbReference type="Gene3D" id="3.30.565.10">
    <property type="entry name" value="Histidine kinase-like ATPase, C-terminal domain"/>
    <property type="match status" value="1"/>
</dbReference>
<name>A0A212TDR6_9BACT</name>
<reference evidence="4" key="1">
    <citation type="submission" date="2017-06" db="EMBL/GenBank/DDBJ databases">
        <authorList>
            <person name="Varghese N."/>
            <person name="Submissions S."/>
        </authorList>
    </citation>
    <scope>NUCLEOTIDE SEQUENCE [LARGE SCALE GENOMIC DNA]</scope>
    <source>
        <strain evidence="4">DSM 11116</strain>
    </source>
</reference>
<dbReference type="RefSeq" id="WP_088842268.1">
    <property type="nucleotide sequence ID" value="NZ_FYEW01000001.1"/>
</dbReference>
<proteinExistence type="predicted"/>
<feature type="domain" description="Signal transduction histidine kinase internal region" evidence="2">
    <location>
        <begin position="178"/>
        <end position="255"/>
    </location>
</feature>
<organism evidence="3 4">
    <name type="scientific">Hymenobacter gelipurpurascens</name>
    <dbReference type="NCBI Taxonomy" id="89968"/>
    <lineage>
        <taxon>Bacteria</taxon>
        <taxon>Pseudomonadati</taxon>
        <taxon>Bacteroidota</taxon>
        <taxon>Cytophagia</taxon>
        <taxon>Cytophagales</taxon>
        <taxon>Hymenobacteraceae</taxon>
        <taxon>Hymenobacter</taxon>
    </lineage>
</organism>
<dbReference type="InterPro" id="IPR050640">
    <property type="entry name" value="Bact_2-comp_sensor_kinase"/>
</dbReference>
<dbReference type="Pfam" id="PF06580">
    <property type="entry name" value="His_kinase"/>
    <property type="match status" value="1"/>
</dbReference>
<gene>
    <name evidence="3" type="ORF">SAMN06265337_0989</name>
</gene>
<accession>A0A212TDR6</accession>
<keyword evidence="3" id="KW-0418">Kinase</keyword>
<dbReference type="InterPro" id="IPR036890">
    <property type="entry name" value="HATPase_C_sf"/>
</dbReference>
<keyword evidence="1" id="KW-0472">Membrane</keyword>
<dbReference type="OrthoDB" id="9792992at2"/>
<evidence type="ECO:0000259" key="2">
    <source>
        <dbReference type="Pfam" id="PF06580"/>
    </source>
</evidence>
<dbReference type="AlphaFoldDB" id="A0A212TDR6"/>
<keyword evidence="4" id="KW-1185">Reference proteome</keyword>
<feature type="transmembrane region" description="Helical" evidence="1">
    <location>
        <begin position="20"/>
        <end position="40"/>
    </location>
</feature>
<feature type="transmembrane region" description="Helical" evidence="1">
    <location>
        <begin position="126"/>
        <end position="147"/>
    </location>
</feature>
<feature type="transmembrane region" description="Helical" evidence="1">
    <location>
        <begin position="46"/>
        <end position="67"/>
    </location>
</feature>
<dbReference type="EMBL" id="FYEW01000001">
    <property type="protein sequence ID" value="SNC63984.1"/>
    <property type="molecule type" value="Genomic_DNA"/>
</dbReference>
<evidence type="ECO:0000313" key="4">
    <source>
        <dbReference type="Proteomes" id="UP000198131"/>
    </source>
</evidence>
<sequence>MLRALAPSSSSRPYSGRTRVALHLLLWALYIGFQYFLMHLQPTSPAVMLCFIAKDLLTAVVGFYFFSNVVLPRFVVQRRWLLSALSLVAIYYFWALVSHATYAAMVHSGLELGEWSSYMHRSLDKGLWVGVFSWYGVSMGLSDFFVFPMQPILLRFILFLLTSSNRSLHLQRENLRLEVNFLKAQVNPHFLFNTLNNIYMMVVKQDERAPDMVAHLSHLMHYTVYESDAALVPLGQELGFLEAYLELERLRYGQKVSIRYQPPVRTTGYAITPLLFFPFVENAFKHGVDSSLDASWVAISLRIFDDARLHFEVRNSYSPDAPQREFGGVGIANVRKRLALHYSPADYELTISHDADAHTYGVALTILLEPVSAAVGQSVPSLPALAPAS</sequence>
<dbReference type="GO" id="GO:0000155">
    <property type="term" value="F:phosphorelay sensor kinase activity"/>
    <property type="evidence" value="ECO:0007669"/>
    <property type="project" value="InterPro"/>
</dbReference>
<keyword evidence="3" id="KW-0808">Transferase</keyword>
<keyword evidence="1" id="KW-0812">Transmembrane</keyword>